<gene>
    <name evidence="8" type="ORF">Zm00014a_009328</name>
</gene>
<dbReference type="GO" id="GO:0000139">
    <property type="term" value="C:Golgi membrane"/>
    <property type="evidence" value="ECO:0007669"/>
    <property type="project" value="UniProtKB-SubCell"/>
</dbReference>
<evidence type="ECO:0000313" key="8">
    <source>
        <dbReference type="EMBL" id="PWZ22335.1"/>
    </source>
</evidence>
<comment type="subcellular location">
    <subcellularLocation>
        <location evidence="1">Golgi apparatus membrane</location>
        <topology evidence="1">Single-pass type II membrane protein</topology>
    </subcellularLocation>
</comment>
<evidence type="ECO:0000259" key="7">
    <source>
        <dbReference type="Pfam" id="PF04577"/>
    </source>
</evidence>
<dbReference type="InterPro" id="IPR007657">
    <property type="entry name" value="Glycosyltransferase_61"/>
</dbReference>
<dbReference type="Proteomes" id="UP000251960">
    <property type="component" value="Chromosome 5"/>
</dbReference>
<dbReference type="Pfam" id="PF04577">
    <property type="entry name" value="Glyco_transf_61"/>
    <property type="match status" value="1"/>
</dbReference>
<keyword evidence="3" id="KW-0328">Glycosyltransferase</keyword>
<keyword evidence="5" id="KW-0325">Glycoprotein</keyword>
<evidence type="ECO:0000256" key="5">
    <source>
        <dbReference type="ARBA" id="ARBA00023180"/>
    </source>
</evidence>
<evidence type="ECO:0000256" key="6">
    <source>
        <dbReference type="SAM" id="MobiDB-lite"/>
    </source>
</evidence>
<evidence type="ECO:0000313" key="9">
    <source>
        <dbReference type="Proteomes" id="UP000251960"/>
    </source>
</evidence>
<dbReference type="EMBL" id="NCVQ01000006">
    <property type="protein sequence ID" value="PWZ22335.1"/>
    <property type="molecule type" value="Genomic_DNA"/>
</dbReference>
<dbReference type="GO" id="GO:0016763">
    <property type="term" value="F:pentosyltransferase activity"/>
    <property type="evidence" value="ECO:0007669"/>
    <property type="project" value="UniProtKB-ARBA"/>
</dbReference>
<feature type="compositionally biased region" description="Basic and acidic residues" evidence="6">
    <location>
        <begin position="119"/>
        <end position="133"/>
    </location>
</feature>
<evidence type="ECO:0000256" key="1">
    <source>
        <dbReference type="ARBA" id="ARBA00004323"/>
    </source>
</evidence>
<feature type="domain" description="Glycosyltransferase 61 catalytic" evidence="7">
    <location>
        <begin position="362"/>
        <end position="450"/>
    </location>
</feature>
<reference evidence="8 9" key="1">
    <citation type="journal article" date="2018" name="Nat. Genet.">
        <title>Extensive intraspecific gene order and gene structural variations between Mo17 and other maize genomes.</title>
        <authorList>
            <person name="Sun S."/>
            <person name="Zhou Y."/>
            <person name="Chen J."/>
            <person name="Shi J."/>
            <person name="Zhao H."/>
            <person name="Zhao H."/>
            <person name="Song W."/>
            <person name="Zhang M."/>
            <person name="Cui Y."/>
            <person name="Dong X."/>
            <person name="Liu H."/>
            <person name="Ma X."/>
            <person name="Jiao Y."/>
            <person name="Wang B."/>
            <person name="Wei X."/>
            <person name="Stein J.C."/>
            <person name="Glaubitz J.C."/>
            <person name="Lu F."/>
            <person name="Yu G."/>
            <person name="Liang C."/>
            <person name="Fengler K."/>
            <person name="Li B."/>
            <person name="Rafalski A."/>
            <person name="Schnable P.S."/>
            <person name="Ware D.H."/>
            <person name="Buckler E.S."/>
            <person name="Lai J."/>
        </authorList>
    </citation>
    <scope>NUCLEOTIDE SEQUENCE [LARGE SCALE GENOMIC DNA]</scope>
    <source>
        <strain evidence="9">cv. Missouri 17</strain>
        <tissue evidence="8">Seedling</tissue>
    </source>
</reference>
<evidence type="ECO:0000256" key="2">
    <source>
        <dbReference type="ARBA" id="ARBA00004881"/>
    </source>
</evidence>
<evidence type="ECO:0000256" key="3">
    <source>
        <dbReference type="ARBA" id="ARBA00022676"/>
    </source>
</evidence>
<feature type="region of interest" description="Disordered" evidence="6">
    <location>
        <begin position="93"/>
        <end position="149"/>
    </location>
</feature>
<name>A0A3L6EN81_MAIZE</name>
<evidence type="ECO:0000256" key="4">
    <source>
        <dbReference type="ARBA" id="ARBA00022679"/>
    </source>
</evidence>
<protein>
    <recommendedName>
        <fullName evidence="7">Glycosyltransferase 61 catalytic domain-containing protein</fullName>
    </recommendedName>
</protein>
<comment type="caution">
    <text evidence="8">The sequence shown here is derived from an EMBL/GenBank/DDBJ whole genome shotgun (WGS) entry which is preliminary data.</text>
</comment>
<keyword evidence="4" id="KW-0808">Transferase</keyword>
<comment type="pathway">
    <text evidence="2">Glycan metabolism.</text>
</comment>
<dbReference type="ExpressionAtlas" id="A0A3L6EN81">
    <property type="expression patterns" value="baseline and differential"/>
</dbReference>
<dbReference type="PANTHER" id="PTHR20961">
    <property type="entry name" value="GLYCOSYLTRANSFERASE"/>
    <property type="match status" value="1"/>
</dbReference>
<accession>A0A3L6EN81</accession>
<sequence>MGSPKAAKSMVKQRIWRHRLVAPFAAVLITAVVVFSGLFAQDPSATSEFTAVNVGNTLPVRDKSESTGAAARGSPNKEDLATAAFEQELDVGNSEPNQAFQGTVPAAGERGTATAVPAQRERSSGGSEPEEKQSPPQDQEGEETSAKSGLVQYTTCTPRTGATVCDLSNQRYDICELCGDARTIGRSSTVMYVPQPLTSNGEEWNIPAQSRKSLPWIKKVTVKTLKASQQAPICTSRHAMPAIVFALGGFTGNVWHDVSDVLVPLFLTARQFDQDVQLLVTDSRPWFIKKYSAILRRLTRHSVIDFDADDEVRCYPHVIVGLRSHRDLGIDPDSTPQKNYTMVDFRLFVREAYGLPAPGVDIPYRADKDEPEKKKPRMMLIERGKTRRLVNTPDVLLGLGWFGFEVVRADPRTHSDLEEFARLVDSCDAMMGVHGAGLTNMVFLRSGAALVHVVPYGVEFMADGFYGAPARDMGLRHVRYSVGPDESTLLEKYGRNHAVVRDPEAVRSGGWEKVGEVYMTEQDVVLNVTRFGPSLLKAIEFIV</sequence>
<dbReference type="AlphaFoldDB" id="A0A3L6EN81"/>
<dbReference type="PANTHER" id="PTHR20961:SF21">
    <property type="entry name" value="OS02G0327700 PROTEIN"/>
    <property type="match status" value="1"/>
</dbReference>
<dbReference type="InterPro" id="IPR049625">
    <property type="entry name" value="Glyco_transf_61_cat"/>
</dbReference>
<organism evidence="8 9">
    <name type="scientific">Zea mays</name>
    <name type="common">Maize</name>
    <dbReference type="NCBI Taxonomy" id="4577"/>
    <lineage>
        <taxon>Eukaryota</taxon>
        <taxon>Viridiplantae</taxon>
        <taxon>Streptophyta</taxon>
        <taxon>Embryophyta</taxon>
        <taxon>Tracheophyta</taxon>
        <taxon>Spermatophyta</taxon>
        <taxon>Magnoliopsida</taxon>
        <taxon>Liliopsida</taxon>
        <taxon>Poales</taxon>
        <taxon>Poaceae</taxon>
        <taxon>PACMAD clade</taxon>
        <taxon>Panicoideae</taxon>
        <taxon>Andropogonodae</taxon>
        <taxon>Andropogoneae</taxon>
        <taxon>Tripsacinae</taxon>
        <taxon>Zea</taxon>
    </lineage>
</organism>
<proteinExistence type="predicted"/>